<dbReference type="KEGG" id="led:BBK82_25130"/>
<gene>
    <name evidence="2" type="ORF">BBK82_25130</name>
</gene>
<protein>
    <submittedName>
        <fullName evidence="2">Uncharacterized protein</fullName>
    </submittedName>
</protein>
<dbReference type="Proteomes" id="UP000093053">
    <property type="component" value="Chromosome"/>
</dbReference>
<evidence type="ECO:0000256" key="1">
    <source>
        <dbReference type="SAM" id="MobiDB-lite"/>
    </source>
</evidence>
<dbReference type="STRING" id="1586287.BBK82_25130"/>
<name>A0A1B2HMB3_9PSEU</name>
<feature type="region of interest" description="Disordered" evidence="1">
    <location>
        <begin position="1"/>
        <end position="55"/>
    </location>
</feature>
<organism evidence="2 3">
    <name type="scientific">Lentzea guizhouensis</name>
    <dbReference type="NCBI Taxonomy" id="1586287"/>
    <lineage>
        <taxon>Bacteria</taxon>
        <taxon>Bacillati</taxon>
        <taxon>Actinomycetota</taxon>
        <taxon>Actinomycetes</taxon>
        <taxon>Pseudonocardiales</taxon>
        <taxon>Pseudonocardiaceae</taxon>
        <taxon>Lentzea</taxon>
    </lineage>
</organism>
<dbReference type="AlphaFoldDB" id="A0A1B2HMB3"/>
<feature type="compositionally biased region" description="Pro residues" evidence="1">
    <location>
        <begin position="1"/>
        <end position="12"/>
    </location>
</feature>
<evidence type="ECO:0000313" key="2">
    <source>
        <dbReference type="EMBL" id="ANZ38863.1"/>
    </source>
</evidence>
<reference evidence="2 3" key="1">
    <citation type="submission" date="2016-07" db="EMBL/GenBank/DDBJ databases">
        <title>Complete genome sequence of the Lentzea guizhouensis DHS C013.</title>
        <authorList>
            <person name="Cao C."/>
        </authorList>
    </citation>
    <scope>NUCLEOTIDE SEQUENCE [LARGE SCALE GENOMIC DNA]</scope>
    <source>
        <strain evidence="2 3">DHS C013</strain>
    </source>
</reference>
<sequence>MAQFDPPEPAKAPPLVIARTTEPGPGTEPGPAPQPAQQEQRVEAPKPEQSPEELLTKLYDPLVRRLKAELWLDRERRGALTDL</sequence>
<proteinExistence type="predicted"/>
<keyword evidence="3" id="KW-1185">Reference proteome</keyword>
<accession>A0A1B2HMB3</accession>
<evidence type="ECO:0000313" key="3">
    <source>
        <dbReference type="Proteomes" id="UP000093053"/>
    </source>
</evidence>
<dbReference type="EMBL" id="CP016793">
    <property type="protein sequence ID" value="ANZ38863.1"/>
    <property type="molecule type" value="Genomic_DNA"/>
</dbReference>